<organism evidence="2 3">
    <name type="scientific">Christiangramia antarctica</name>
    <dbReference type="NCBI Taxonomy" id="2058158"/>
    <lineage>
        <taxon>Bacteria</taxon>
        <taxon>Pseudomonadati</taxon>
        <taxon>Bacteroidota</taxon>
        <taxon>Flavobacteriia</taxon>
        <taxon>Flavobacteriales</taxon>
        <taxon>Flavobacteriaceae</taxon>
        <taxon>Christiangramia</taxon>
    </lineage>
</organism>
<gene>
    <name evidence="2" type="ORF">ACFSYS_09320</name>
</gene>
<keyword evidence="3" id="KW-1185">Reference proteome</keyword>
<protein>
    <submittedName>
        <fullName evidence="2">Gliding motility-associated C-terminal domain-containing protein</fullName>
    </submittedName>
</protein>
<keyword evidence="1" id="KW-0732">Signal</keyword>
<accession>A0ABW5X5F3</accession>
<comment type="caution">
    <text evidence="2">The sequence shown here is derived from an EMBL/GenBank/DDBJ whole genome shotgun (WGS) entry which is preliminary data.</text>
</comment>
<feature type="signal peptide" evidence="1">
    <location>
        <begin position="1"/>
        <end position="29"/>
    </location>
</feature>
<sequence length="2058" mass="216341">MQNFTLRFKGKIFYLFALALFMVSMSSYGQCPTVNDSEETFCYLSTVSDLNSLVTPASGKTLRFYRTQTSTNPIPNDELLETGPYYAGNQDNSCRTSNGGTRPESQVINVTVDDLGAPTSNFGNFYEPCVYEDDDVTTVGDLKDLITPSNPNYDLNVYAEEFGDMNDELLDTYVLVDGENYFVGQDDPADADCRYSSRIAIEYNPVEAFAPTAEPIQEFCESDDPTVADLTASSSNPNFQAFRFYSTSTSQPPLDPSTPLVDGEDYYVSQIVNRTNSTEPPCESTARAKITVNLLASDAGPDNTDNVLCVSQADGIFDTTANARDFFLTLLSNNFDSDPDNDVPTNGSFSADILATIVTNYSGTKVGTYQTTYTVDFGNGCEDSVILGVTVEEDPNPGVDTALTYCQSDAEALISQIAIDPSTAEDTFADLLGPDVDLGGTFSITLEQLAAQFAIAVENNSFPATFETTYTVTVGDCTDSAKLTLNILPDPDAGEDSSATLCENEVIELGIFANEASLQAYLLDLLGTSDDSGSFDSLSLTDLITNYNNGITQPSEDFTTTYTIDNGACAPVMATATLTVTAAIPAEAGTGTSMTYCSNDPVVNLATLLTGANPDGVFSSDDANVADGTFNPSVGEGSYSIIYTVSPETACVTNTATANFTITVEDAPDAGSSATVEFCETDAEVMTAFADEDALKAYLLDFLGTDDDGGDFDPLLSTLITNYDNGIDGAEDFSTTYTIAGTAVCDESTATASITINEAVLAEAGTIDNVEDICSNDPVITLSDYLTDPATVMGGRFSSDDVDVADGTFDPSTAGVGTFTITYTISEDDACVTGSSFADFTIMVDQAPNAGPGGSFSFCQSEFETLAAQVAANPAGEGIELLNEIDPTITAGGDFTNSTLAQLLAQYAATTTFPATFTTTYTVGSDDNDCTDSASYSITINPNEEADAGDNQTDTFCTSDGIVDLSGSIDSEATTGGIFTSDDLTITDGSMFDAAAAGAGTFTVTYTVDGTSNPCVTGTSTSTITITVNQGPNAGPGGDFSFCQSEFEALAAQVAANPAGEGIELLNEFDPTITPGGDFTNSTLSQLLAQYSATTSFPATFTTTYTVSNDDCTDSADYSVTINPNEDADAGDDQTDTFCTSDGIVDLSGSIDSEATTGGIFTSDDLTITDGSMFDAAAAGAGTFTVTYTVDGTSNPCVTGTSTSTITITVNQGPNAGPGGDFSFCQSEFEALAALVAANPAGEGIELLNEIDPTITPGGDFTNSTLTQLLAQYSATTSFPATFTTTYTVSNDDCTDSASYSITINPNEEADAGDDRTVSYCTTSGVVDLADEIGAGTFTSDDLTITGGSNFDATAAGAGTYTVNYTVDGTTNPCVDGTDAAIITVVVTPAFELGDDVTTTVCTSDLEDDYFTLENLTAEFTDLLPDDAPNGIFSPAISDLVDDFNDGMTTGDFTTTYTIGTDDCKDSVSLTISVLENIEADLTDVDDPDPICQNAGIQQLTDFIGDNPDRGVFEGYDDGTFNPAMMAAGDYEITYTLSEDSADCVTGSASVTFTISVLDSANAGEDVELTVCQSSDVQNLFDSLTGDFTDTDGTFILDGDEIANGMMNPADFDAGTYTVMYTVTAENDCGNDSATFTVTVNEAPDAGEDFAYTVCTNVDSLDLNTLLDDDVTEGGSFEYDGNTVANGIINPGDFEPGDYTIGYILLNNDCSDIAVITLSVQKAANAGEDMDIEVCMSDDVQNLFDFVSVDADMDGTFSLDDTEVTDGMMDPADFEAGTYTILYTVAAINDCGDDTSEFTVIVQETPEAPTVTDQTFCAIDGPTGAQLVADGSNLTFYSDETLETMVDATTALTTGAFYVTQRADDGTCESMSAIINVTVNDAATPTIDSTSQTFCEFDDATVQTLADLINETGVTFYDAATGGATISPATALQNGVTYYASLTDAASGCESSSRLAINVTVETCPLIFPEGFSPNGDGLNDTFTIKNIEREYPNYSMEIHNRWGDMVYKGNDDTPDWDGYSDQSGFGNDLLPVGAYFYIIYFNDGSTPPRRGTVYLSR</sequence>
<proteinExistence type="predicted"/>
<dbReference type="InterPro" id="IPR026341">
    <property type="entry name" value="T9SS_type_B"/>
</dbReference>
<dbReference type="EMBL" id="JBHUOJ010000020">
    <property type="protein sequence ID" value="MFD2833485.1"/>
    <property type="molecule type" value="Genomic_DNA"/>
</dbReference>
<reference evidence="3" key="1">
    <citation type="journal article" date="2019" name="Int. J. Syst. Evol. Microbiol.">
        <title>The Global Catalogue of Microorganisms (GCM) 10K type strain sequencing project: providing services to taxonomists for standard genome sequencing and annotation.</title>
        <authorList>
            <consortium name="The Broad Institute Genomics Platform"/>
            <consortium name="The Broad Institute Genome Sequencing Center for Infectious Disease"/>
            <person name="Wu L."/>
            <person name="Ma J."/>
        </authorList>
    </citation>
    <scope>NUCLEOTIDE SEQUENCE [LARGE SCALE GENOMIC DNA]</scope>
    <source>
        <strain evidence="3">KCTC 52925</strain>
    </source>
</reference>
<feature type="chain" id="PRO_5046637332" evidence="1">
    <location>
        <begin position="30"/>
        <end position="2058"/>
    </location>
</feature>
<dbReference type="Pfam" id="PF13585">
    <property type="entry name" value="CHU_C"/>
    <property type="match status" value="1"/>
</dbReference>
<dbReference type="NCBIfam" id="TIGR04131">
    <property type="entry name" value="Bac_Flav_CTERM"/>
    <property type="match status" value="1"/>
</dbReference>
<evidence type="ECO:0000313" key="2">
    <source>
        <dbReference type="EMBL" id="MFD2833485.1"/>
    </source>
</evidence>
<evidence type="ECO:0000313" key="3">
    <source>
        <dbReference type="Proteomes" id="UP001597438"/>
    </source>
</evidence>
<evidence type="ECO:0000256" key="1">
    <source>
        <dbReference type="SAM" id="SignalP"/>
    </source>
</evidence>
<dbReference type="Proteomes" id="UP001597438">
    <property type="component" value="Unassembled WGS sequence"/>
</dbReference>
<dbReference type="RefSeq" id="WP_251742444.1">
    <property type="nucleotide sequence ID" value="NZ_JBHUOJ010000020.1"/>
</dbReference>
<name>A0ABW5X5F3_9FLAO</name>